<evidence type="ECO:0000256" key="8">
    <source>
        <dbReference type="SAM" id="MobiDB-lite"/>
    </source>
</evidence>
<keyword evidence="6" id="KW-0479">Metal-binding</keyword>
<dbReference type="InterPro" id="IPR003616">
    <property type="entry name" value="Post-SET_dom"/>
</dbReference>
<dbReference type="Proteomes" id="UP001498398">
    <property type="component" value="Unassembled WGS sequence"/>
</dbReference>
<evidence type="ECO:0000256" key="7">
    <source>
        <dbReference type="ARBA" id="ARBA00022833"/>
    </source>
</evidence>
<evidence type="ECO:0000259" key="10">
    <source>
        <dbReference type="PROSITE" id="PS50867"/>
    </source>
</evidence>
<evidence type="ECO:0008006" key="14">
    <source>
        <dbReference type="Google" id="ProtNLM"/>
    </source>
</evidence>
<dbReference type="EMBL" id="JBANRG010000002">
    <property type="protein sequence ID" value="KAK7470395.1"/>
    <property type="molecule type" value="Genomic_DNA"/>
</dbReference>
<dbReference type="SMART" id="SM00317">
    <property type="entry name" value="SET"/>
    <property type="match status" value="1"/>
</dbReference>
<keyword evidence="2" id="KW-0158">Chromosome</keyword>
<name>A0ABR1K2N3_9AGAR</name>
<feature type="compositionally biased region" description="Low complexity" evidence="8">
    <location>
        <begin position="102"/>
        <end position="165"/>
    </location>
</feature>
<evidence type="ECO:0000259" key="11">
    <source>
        <dbReference type="PROSITE" id="PS50868"/>
    </source>
</evidence>
<evidence type="ECO:0000256" key="2">
    <source>
        <dbReference type="ARBA" id="ARBA00022454"/>
    </source>
</evidence>
<keyword evidence="7" id="KW-0862">Zinc</keyword>
<dbReference type="PROSITE" id="PS50868">
    <property type="entry name" value="POST_SET"/>
    <property type="match status" value="1"/>
</dbReference>
<comment type="caution">
    <text evidence="12">The sequence shown here is derived from an EMBL/GenBank/DDBJ whole genome shotgun (WGS) entry which is preliminary data.</text>
</comment>
<feature type="domain" description="SET" evidence="9">
    <location>
        <begin position="391"/>
        <end position="515"/>
    </location>
</feature>
<keyword evidence="4" id="KW-0808">Transferase</keyword>
<dbReference type="InterPro" id="IPR046341">
    <property type="entry name" value="SET_dom_sf"/>
</dbReference>
<evidence type="ECO:0000313" key="13">
    <source>
        <dbReference type="Proteomes" id="UP001498398"/>
    </source>
</evidence>
<dbReference type="Pfam" id="PF05033">
    <property type="entry name" value="Pre-SET"/>
    <property type="match status" value="1"/>
</dbReference>
<organism evidence="12 13">
    <name type="scientific">Marasmiellus scandens</name>
    <dbReference type="NCBI Taxonomy" id="2682957"/>
    <lineage>
        <taxon>Eukaryota</taxon>
        <taxon>Fungi</taxon>
        <taxon>Dikarya</taxon>
        <taxon>Basidiomycota</taxon>
        <taxon>Agaricomycotina</taxon>
        <taxon>Agaricomycetes</taxon>
        <taxon>Agaricomycetidae</taxon>
        <taxon>Agaricales</taxon>
        <taxon>Marasmiineae</taxon>
        <taxon>Omphalotaceae</taxon>
        <taxon>Marasmiellus</taxon>
    </lineage>
</organism>
<evidence type="ECO:0000313" key="12">
    <source>
        <dbReference type="EMBL" id="KAK7470395.1"/>
    </source>
</evidence>
<feature type="compositionally biased region" description="Basic and acidic residues" evidence="8">
    <location>
        <begin position="51"/>
        <end position="69"/>
    </location>
</feature>
<dbReference type="PANTHER" id="PTHR46223:SF3">
    <property type="entry name" value="HISTONE-LYSINE N-METHYLTRANSFERASE SET-23"/>
    <property type="match status" value="1"/>
</dbReference>
<feature type="domain" description="Pre-SET" evidence="10">
    <location>
        <begin position="314"/>
        <end position="388"/>
    </location>
</feature>
<keyword evidence="13" id="KW-1185">Reference proteome</keyword>
<feature type="domain" description="Post-SET" evidence="11">
    <location>
        <begin position="532"/>
        <end position="548"/>
    </location>
</feature>
<keyword evidence="5" id="KW-0949">S-adenosyl-L-methionine</keyword>
<evidence type="ECO:0000256" key="3">
    <source>
        <dbReference type="ARBA" id="ARBA00022603"/>
    </source>
</evidence>
<dbReference type="Gene3D" id="2.170.270.10">
    <property type="entry name" value="SET domain"/>
    <property type="match status" value="1"/>
</dbReference>
<feature type="region of interest" description="Disordered" evidence="8">
    <location>
        <begin position="42"/>
        <end position="230"/>
    </location>
</feature>
<dbReference type="PROSITE" id="PS50280">
    <property type="entry name" value="SET"/>
    <property type="match status" value="1"/>
</dbReference>
<sequence>MATLRKSKAEKSLNIDVWSGLDLLSENDYLRSQAFDEKLRERKRKPLNLSERMDALLAKHKDDKNDKSGDPAGMPQLRTPSLPRRQTRSATVESDTHRSIRSESVLSTISSNSSIATSSSPVRPPSSSTSYSTQSEVSSSKTPLVSRNRSSTSGTSSSRRQSTNTPTPLADVYNSRANSSKVTARQAGSTPHSSAKNPTSGSRPFKTPLTPSTHPASASHKGKERARPDILPTPRTIRLAFEHSQVSSKRENMSRRWSKCAAIENAESITFVNTVDNEELPFLPDNFRYLESGYNYSHKNISEKIDLLDQAVFTRCECRKCTSATRCDCQDSSEIFDEEYKRRKLFAYSDEGLFLFNVPGGTEVIECNEYCKCLDDELSCPNRVAQRPRRFPVEIFKTRNCGWGVRSTINIEAGRVLGHYSGPRAEAETLKGPNKMFCFDIDGREDPNEDESDEAYSVDARYCGNWTRFLNHSCSPNVMVYQAVWATIPEMKMPNLVFVASRDIPAGTEFTFDYDPSAAQLSSKGKGRIPKGASECMCGSEECRGFVRV</sequence>
<proteinExistence type="predicted"/>
<evidence type="ECO:0000259" key="9">
    <source>
        <dbReference type="PROSITE" id="PS50280"/>
    </source>
</evidence>
<gene>
    <name evidence="12" type="ORF">VKT23_001822</name>
</gene>
<dbReference type="SUPFAM" id="SSF82199">
    <property type="entry name" value="SET domain"/>
    <property type="match status" value="1"/>
</dbReference>
<keyword evidence="3" id="KW-0489">Methyltransferase</keyword>
<dbReference type="InterPro" id="IPR050973">
    <property type="entry name" value="H3K9_Histone-Lys_N-MTase"/>
</dbReference>
<dbReference type="PROSITE" id="PS50867">
    <property type="entry name" value="PRE_SET"/>
    <property type="match status" value="1"/>
</dbReference>
<dbReference type="InterPro" id="IPR007728">
    <property type="entry name" value="Pre-SET_dom"/>
</dbReference>
<protein>
    <recommendedName>
        <fullName evidence="14">SET domain-containing protein</fullName>
    </recommendedName>
</protein>
<dbReference type="Pfam" id="PF00856">
    <property type="entry name" value="SET"/>
    <property type="match status" value="1"/>
</dbReference>
<evidence type="ECO:0000256" key="5">
    <source>
        <dbReference type="ARBA" id="ARBA00022691"/>
    </source>
</evidence>
<evidence type="ECO:0000256" key="1">
    <source>
        <dbReference type="ARBA" id="ARBA00004286"/>
    </source>
</evidence>
<dbReference type="PANTHER" id="PTHR46223">
    <property type="entry name" value="HISTONE-LYSINE N-METHYLTRANSFERASE SUV39H"/>
    <property type="match status" value="1"/>
</dbReference>
<dbReference type="InterPro" id="IPR001214">
    <property type="entry name" value="SET_dom"/>
</dbReference>
<comment type="subcellular location">
    <subcellularLocation>
        <location evidence="1">Chromosome</location>
    </subcellularLocation>
</comment>
<evidence type="ECO:0000256" key="4">
    <source>
        <dbReference type="ARBA" id="ARBA00022679"/>
    </source>
</evidence>
<feature type="compositionally biased region" description="Polar residues" evidence="8">
    <location>
        <begin position="175"/>
        <end position="202"/>
    </location>
</feature>
<reference evidence="12 13" key="1">
    <citation type="submission" date="2024-01" db="EMBL/GenBank/DDBJ databases">
        <title>A draft genome for the cacao thread blight pathogen Marasmiellus scandens.</title>
        <authorList>
            <person name="Baruah I.K."/>
            <person name="Leung J."/>
            <person name="Bukari Y."/>
            <person name="Amoako-Attah I."/>
            <person name="Meinhardt L.W."/>
            <person name="Bailey B.A."/>
            <person name="Cohen S.P."/>
        </authorList>
    </citation>
    <scope>NUCLEOTIDE SEQUENCE [LARGE SCALE GENOMIC DNA]</scope>
    <source>
        <strain evidence="12 13">GH-19</strain>
    </source>
</reference>
<evidence type="ECO:0000256" key="6">
    <source>
        <dbReference type="ARBA" id="ARBA00022723"/>
    </source>
</evidence>
<accession>A0ABR1K2N3</accession>